<feature type="region of interest" description="Disordered" evidence="1">
    <location>
        <begin position="1"/>
        <end position="23"/>
    </location>
</feature>
<sequence length="221" mass="25158">MSTTTWDSSSASRQTVNPGGRRSCNPWLDEVAVLRMGSNPTVGYRQKGSMQEGAGVYGKGREWPVRLRMWPGSIAFLEAYVTRWDGDLRRLSGSLLERSGWDGNEYVGIEQKWSLMWTNRERTPSAGQEYDISVGQASLANERNPRDHARENDFADDDDDDEEDEYLNKTLLFHGVRLDELAGAQLLIYLIFPIQPRLGFVDPIVHLGSCDNRWVYKALLR</sequence>
<evidence type="ECO:0000256" key="1">
    <source>
        <dbReference type="SAM" id="MobiDB-lite"/>
    </source>
</evidence>
<dbReference type="EMBL" id="JBJQOH010000002">
    <property type="protein sequence ID" value="KAL3695488.1"/>
    <property type="molecule type" value="Genomic_DNA"/>
</dbReference>
<gene>
    <name evidence="2" type="ORF">R1sor_009564</name>
</gene>
<keyword evidence="3" id="KW-1185">Reference proteome</keyword>
<dbReference type="Proteomes" id="UP001633002">
    <property type="component" value="Unassembled WGS sequence"/>
</dbReference>
<feature type="compositionally biased region" description="Basic and acidic residues" evidence="1">
    <location>
        <begin position="143"/>
        <end position="153"/>
    </location>
</feature>
<comment type="caution">
    <text evidence="2">The sequence shown here is derived from an EMBL/GenBank/DDBJ whole genome shotgun (WGS) entry which is preliminary data.</text>
</comment>
<protein>
    <submittedName>
        <fullName evidence="2">Uncharacterized protein</fullName>
    </submittedName>
</protein>
<evidence type="ECO:0000313" key="2">
    <source>
        <dbReference type="EMBL" id="KAL3695488.1"/>
    </source>
</evidence>
<proteinExistence type="predicted"/>
<name>A0ABD3HVK9_9MARC</name>
<feature type="region of interest" description="Disordered" evidence="1">
    <location>
        <begin position="141"/>
        <end position="162"/>
    </location>
</feature>
<organism evidence="2 3">
    <name type="scientific">Riccia sorocarpa</name>
    <dbReference type="NCBI Taxonomy" id="122646"/>
    <lineage>
        <taxon>Eukaryota</taxon>
        <taxon>Viridiplantae</taxon>
        <taxon>Streptophyta</taxon>
        <taxon>Embryophyta</taxon>
        <taxon>Marchantiophyta</taxon>
        <taxon>Marchantiopsida</taxon>
        <taxon>Marchantiidae</taxon>
        <taxon>Marchantiales</taxon>
        <taxon>Ricciaceae</taxon>
        <taxon>Riccia</taxon>
    </lineage>
</organism>
<accession>A0ABD3HVK9</accession>
<evidence type="ECO:0000313" key="3">
    <source>
        <dbReference type="Proteomes" id="UP001633002"/>
    </source>
</evidence>
<reference evidence="2 3" key="1">
    <citation type="submission" date="2024-09" db="EMBL/GenBank/DDBJ databases">
        <title>Chromosome-scale assembly of Riccia sorocarpa.</title>
        <authorList>
            <person name="Paukszto L."/>
        </authorList>
    </citation>
    <scope>NUCLEOTIDE SEQUENCE [LARGE SCALE GENOMIC DNA]</scope>
    <source>
        <strain evidence="2">LP-2024</strain>
        <tissue evidence="2">Aerial parts of the thallus</tissue>
    </source>
</reference>
<dbReference type="AlphaFoldDB" id="A0ABD3HVK9"/>
<feature type="compositionally biased region" description="Polar residues" evidence="1">
    <location>
        <begin position="1"/>
        <end position="17"/>
    </location>
</feature>